<reference evidence="2 3" key="1">
    <citation type="submission" date="2021-05" db="EMBL/GenBank/DDBJ databases">
        <title>Genome Assembly of Synthetic Allotetraploid Brassica napus Reveals Homoeologous Exchanges between Subgenomes.</title>
        <authorList>
            <person name="Davis J.T."/>
        </authorList>
    </citation>
    <scope>NUCLEOTIDE SEQUENCE [LARGE SCALE GENOMIC DNA]</scope>
    <source>
        <strain evidence="3">cv. Da-Ae</strain>
        <tissue evidence="2">Seedling</tissue>
    </source>
</reference>
<keyword evidence="3" id="KW-1185">Reference proteome</keyword>
<feature type="region of interest" description="Disordered" evidence="1">
    <location>
        <begin position="36"/>
        <end position="58"/>
    </location>
</feature>
<organism evidence="2 3">
    <name type="scientific">Brassica napus</name>
    <name type="common">Rape</name>
    <dbReference type="NCBI Taxonomy" id="3708"/>
    <lineage>
        <taxon>Eukaryota</taxon>
        <taxon>Viridiplantae</taxon>
        <taxon>Streptophyta</taxon>
        <taxon>Embryophyta</taxon>
        <taxon>Tracheophyta</taxon>
        <taxon>Spermatophyta</taxon>
        <taxon>Magnoliopsida</taxon>
        <taxon>eudicotyledons</taxon>
        <taxon>Gunneridae</taxon>
        <taxon>Pentapetalae</taxon>
        <taxon>rosids</taxon>
        <taxon>malvids</taxon>
        <taxon>Brassicales</taxon>
        <taxon>Brassicaceae</taxon>
        <taxon>Brassiceae</taxon>
        <taxon>Brassica</taxon>
    </lineage>
</organism>
<evidence type="ECO:0000256" key="1">
    <source>
        <dbReference type="SAM" id="MobiDB-lite"/>
    </source>
</evidence>
<dbReference type="EMBL" id="JAGKQM010000017">
    <property type="protein sequence ID" value="KAH0866790.1"/>
    <property type="molecule type" value="Genomic_DNA"/>
</dbReference>
<protein>
    <submittedName>
        <fullName evidence="2">Uncharacterized protein</fullName>
    </submittedName>
</protein>
<evidence type="ECO:0000313" key="3">
    <source>
        <dbReference type="Proteomes" id="UP000824890"/>
    </source>
</evidence>
<dbReference type="Gene3D" id="2.40.40.20">
    <property type="match status" value="1"/>
</dbReference>
<name>A0ABQ7YI46_BRANA</name>
<evidence type="ECO:0000313" key="2">
    <source>
        <dbReference type="EMBL" id="KAH0866790.1"/>
    </source>
</evidence>
<comment type="caution">
    <text evidence="2">The sequence shown here is derived from an EMBL/GenBank/DDBJ whole genome shotgun (WGS) entry which is preliminary data.</text>
</comment>
<accession>A0ABQ7YI46</accession>
<sequence length="221" mass="25827">MVFQLVRNCVEPLGKSKNLRDLHQESLSIGFHRKSSLPPNHCLPPHEEARRTTNDDSVLEERDPQYDTMLNQMVGRIKAKPGSKAEMGELIVSLDFDDDDINVHFSQDEISRVGACCIVNVKNQYVRPSNEDPLQALIQDTFLDKAESSLLLFSYIHGFTCRVYHLIILKDMDLERTKQLQKCEVINRYSERWRKTKKWKSKEKCERKEWTRYPNGKNTSQ</sequence>
<dbReference type="Proteomes" id="UP000824890">
    <property type="component" value="Unassembled WGS sequence"/>
</dbReference>
<feature type="compositionally biased region" description="Basic and acidic residues" evidence="1">
    <location>
        <begin position="44"/>
        <end position="58"/>
    </location>
</feature>
<dbReference type="SUPFAM" id="SSF64484">
    <property type="entry name" value="beta and beta-prime subunits of DNA dependent RNA-polymerase"/>
    <property type="match status" value="1"/>
</dbReference>
<dbReference type="PANTHER" id="PTHR36759:SF1">
    <property type="entry name" value="DYNEIN BETA CHAIN, CILIARY PROTEIN"/>
    <property type="match status" value="1"/>
</dbReference>
<gene>
    <name evidence="2" type="ORF">HID58_073812</name>
</gene>
<proteinExistence type="predicted"/>
<dbReference type="PANTHER" id="PTHR36759">
    <property type="entry name" value="DYNEIN BETA CHAIN, CILIARY PROTEIN"/>
    <property type="match status" value="1"/>
</dbReference>